<comment type="caution">
    <text evidence="2">The sequence shown here is derived from an EMBL/GenBank/DDBJ whole genome shotgun (WGS) entry which is preliminary data.</text>
</comment>
<gene>
    <name evidence="2" type="ORF">CJ199_11985</name>
</gene>
<dbReference type="PANTHER" id="PTHR34069">
    <property type="entry name" value="3-OXOACYL-[ACYL-CARRIER-PROTEIN] SYNTHASE 3"/>
    <property type="match status" value="1"/>
</dbReference>
<dbReference type="InterPro" id="IPR016039">
    <property type="entry name" value="Thiolase-like"/>
</dbReference>
<dbReference type="Proteomes" id="UP000235598">
    <property type="component" value="Unassembled WGS sequence"/>
</dbReference>
<feature type="non-terminal residue" evidence="2">
    <location>
        <position position="1"/>
    </location>
</feature>
<evidence type="ECO:0000259" key="1">
    <source>
        <dbReference type="Pfam" id="PF08545"/>
    </source>
</evidence>
<evidence type="ECO:0000313" key="2">
    <source>
        <dbReference type="EMBL" id="PMD04453.1"/>
    </source>
</evidence>
<dbReference type="InterPro" id="IPR013751">
    <property type="entry name" value="ACP_syn_III_N"/>
</dbReference>
<dbReference type="Pfam" id="PF08545">
    <property type="entry name" value="ACP_syn_III"/>
    <property type="match status" value="1"/>
</dbReference>
<feature type="non-terminal residue" evidence="2">
    <location>
        <position position="90"/>
    </location>
</feature>
<feature type="domain" description="Beta-ketoacyl-[acyl-carrier-protein] synthase III N-terminal" evidence="1">
    <location>
        <begin position="58"/>
        <end position="90"/>
    </location>
</feature>
<dbReference type="Gene3D" id="3.40.47.10">
    <property type="match status" value="1"/>
</dbReference>
<accession>A0A2N6VKA3</accession>
<sequence length="90" mass="8962">GFVEGGIAAGKKALAEAGIEAQQIGLMINASVTRANLEPSVAVSIHDGIGLPSSAMNFDIANACLGFVNAMAVAATMIESGAIEYALVVA</sequence>
<reference evidence="2 3" key="1">
    <citation type="submission" date="2017-09" db="EMBL/GenBank/DDBJ databases">
        <title>Bacterial strain isolated from the female urinary microbiota.</title>
        <authorList>
            <person name="Thomas-White K."/>
            <person name="Kumar N."/>
            <person name="Forster S."/>
            <person name="Putonti C."/>
            <person name="Lawley T."/>
            <person name="Wolfe A.J."/>
        </authorList>
    </citation>
    <scope>NUCLEOTIDE SEQUENCE [LARGE SCALE GENOMIC DNA]</scope>
    <source>
        <strain evidence="2 3">UMB1301</strain>
    </source>
</reference>
<proteinExistence type="predicted"/>
<dbReference type="GO" id="GO:0006633">
    <property type="term" value="P:fatty acid biosynthetic process"/>
    <property type="evidence" value="ECO:0007669"/>
    <property type="project" value="InterPro"/>
</dbReference>
<dbReference type="SUPFAM" id="SSF53901">
    <property type="entry name" value="Thiolase-like"/>
    <property type="match status" value="1"/>
</dbReference>
<name>A0A2N6VKA3_9MICO</name>
<dbReference type="AlphaFoldDB" id="A0A2N6VKA3"/>
<dbReference type="GO" id="GO:0044550">
    <property type="term" value="P:secondary metabolite biosynthetic process"/>
    <property type="evidence" value="ECO:0007669"/>
    <property type="project" value="TreeGrafter"/>
</dbReference>
<organism evidence="2 3">
    <name type="scientific">Brevibacterium paucivorans</name>
    <dbReference type="NCBI Taxonomy" id="170994"/>
    <lineage>
        <taxon>Bacteria</taxon>
        <taxon>Bacillati</taxon>
        <taxon>Actinomycetota</taxon>
        <taxon>Actinomycetes</taxon>
        <taxon>Micrococcales</taxon>
        <taxon>Brevibacteriaceae</taxon>
        <taxon>Brevibacterium</taxon>
    </lineage>
</organism>
<evidence type="ECO:0000313" key="3">
    <source>
        <dbReference type="Proteomes" id="UP000235598"/>
    </source>
</evidence>
<dbReference type="EMBL" id="PNHK01000053">
    <property type="protein sequence ID" value="PMD04453.1"/>
    <property type="molecule type" value="Genomic_DNA"/>
</dbReference>
<dbReference type="GO" id="GO:0004315">
    <property type="term" value="F:3-oxoacyl-[acyl-carrier-protein] synthase activity"/>
    <property type="evidence" value="ECO:0007669"/>
    <property type="project" value="InterPro"/>
</dbReference>
<protein>
    <submittedName>
        <fullName evidence="2">3-oxoacyl-ACP synthase III</fullName>
    </submittedName>
</protein>
<dbReference type="PANTHER" id="PTHR34069:SF3">
    <property type="entry name" value="ACYL-COA:ACYL-COA ALKYLTRANSFERASE"/>
    <property type="match status" value="1"/>
</dbReference>